<evidence type="ECO:0000313" key="3">
    <source>
        <dbReference type="Proteomes" id="UP000053105"/>
    </source>
</evidence>
<reference evidence="2 3" key="1">
    <citation type="submission" date="2015-07" db="EMBL/GenBank/DDBJ databases">
        <title>The genome of Melipona quadrifasciata.</title>
        <authorList>
            <person name="Pan H."/>
            <person name="Kapheim K."/>
        </authorList>
    </citation>
    <scope>NUCLEOTIDE SEQUENCE [LARGE SCALE GENOMIC DNA]</scope>
    <source>
        <strain evidence="2">0111107301</strain>
        <tissue evidence="2">Whole body</tissue>
    </source>
</reference>
<dbReference type="EMBL" id="KQ436054">
    <property type="protein sequence ID" value="KOX67466.1"/>
    <property type="molecule type" value="Genomic_DNA"/>
</dbReference>
<organism evidence="2 3">
    <name type="scientific">Melipona quadrifasciata</name>
    <dbReference type="NCBI Taxonomy" id="166423"/>
    <lineage>
        <taxon>Eukaryota</taxon>
        <taxon>Metazoa</taxon>
        <taxon>Ecdysozoa</taxon>
        <taxon>Arthropoda</taxon>
        <taxon>Hexapoda</taxon>
        <taxon>Insecta</taxon>
        <taxon>Pterygota</taxon>
        <taxon>Neoptera</taxon>
        <taxon>Endopterygota</taxon>
        <taxon>Hymenoptera</taxon>
        <taxon>Apocrita</taxon>
        <taxon>Aculeata</taxon>
        <taxon>Apoidea</taxon>
        <taxon>Anthophila</taxon>
        <taxon>Apidae</taxon>
        <taxon>Melipona</taxon>
    </lineage>
</organism>
<protein>
    <submittedName>
        <fullName evidence="2">Uncharacterized protein</fullName>
    </submittedName>
</protein>
<evidence type="ECO:0000313" key="2">
    <source>
        <dbReference type="EMBL" id="KOX67466.1"/>
    </source>
</evidence>
<dbReference type="Proteomes" id="UP000053105">
    <property type="component" value="Unassembled WGS sequence"/>
</dbReference>
<name>A0A0M8ZPQ5_9HYME</name>
<proteinExistence type="predicted"/>
<dbReference type="AlphaFoldDB" id="A0A0M8ZPQ5"/>
<keyword evidence="3" id="KW-1185">Reference proteome</keyword>
<gene>
    <name evidence="2" type="ORF">WN51_08769</name>
</gene>
<accession>A0A0M8ZPQ5</accession>
<feature type="region of interest" description="Disordered" evidence="1">
    <location>
        <begin position="53"/>
        <end position="96"/>
    </location>
</feature>
<evidence type="ECO:0000256" key="1">
    <source>
        <dbReference type="SAM" id="MobiDB-lite"/>
    </source>
</evidence>
<sequence>MKFLVYRNGQALSQLTDLSEKVCIPNVGELSISLPIKLHVIHVQLITLHYRKQSSVTQPGDKNRKNHAVPKEKKNPTRPRIPQLRDSNTDEHKPQVATRLALRSCQSPTLKKAECGNTAKMCAPTSLAGSYDTSVWGKESLPSAPPLRSLVSDSETKCNRLSSHTLLLSFPTASRVFKYIRVPSRYYCREYNPDCCINILTTCTQVRKSSKISHGPDLKHHQGQKSQIGRYFIQIIISQRYLKDDTLFKSFLKDIAVLSANCDEEVPKCFCVAGNSNPAILWADERKFIFDEKRGGKVNESVSKTLTGYHND</sequence>